<organism evidence="2 3">
    <name type="scientific">Sclerotinia sclerotiorum (strain ATCC 18683 / 1980 / Ss-1)</name>
    <name type="common">White mold</name>
    <name type="synonym">Whetzelinia sclerotiorum</name>
    <dbReference type="NCBI Taxonomy" id="665079"/>
    <lineage>
        <taxon>Eukaryota</taxon>
        <taxon>Fungi</taxon>
        <taxon>Dikarya</taxon>
        <taxon>Ascomycota</taxon>
        <taxon>Pezizomycotina</taxon>
        <taxon>Leotiomycetes</taxon>
        <taxon>Helotiales</taxon>
        <taxon>Sclerotiniaceae</taxon>
        <taxon>Sclerotinia</taxon>
    </lineage>
</organism>
<evidence type="ECO:0000313" key="3">
    <source>
        <dbReference type="Proteomes" id="UP000177798"/>
    </source>
</evidence>
<protein>
    <submittedName>
        <fullName evidence="2">Uncharacterized protein</fullName>
    </submittedName>
</protein>
<name>A0A1D9QM82_SCLS1</name>
<proteinExistence type="predicted"/>
<evidence type="ECO:0000256" key="1">
    <source>
        <dbReference type="SAM" id="MobiDB-lite"/>
    </source>
</evidence>
<sequence length="52" mass="6081">MGRGNRSPGFKKMHKQWKSTNSGRPRKSKMTRKCRTKLENTWSSAKNDSGRR</sequence>
<feature type="region of interest" description="Disordered" evidence="1">
    <location>
        <begin position="1"/>
        <end position="52"/>
    </location>
</feature>
<dbReference type="EMBL" id="CP017829">
    <property type="protein sequence ID" value="APA15979.1"/>
    <property type="molecule type" value="Genomic_DNA"/>
</dbReference>
<gene>
    <name evidence="2" type="ORF">sscle_16g107490</name>
</gene>
<dbReference type="Proteomes" id="UP000177798">
    <property type="component" value="Chromosome 16"/>
</dbReference>
<dbReference type="AlphaFoldDB" id="A0A1D9QM82"/>
<reference evidence="3" key="1">
    <citation type="journal article" date="2017" name="Genome Biol. Evol.">
        <title>The complete genome sequence of the phytopathogenic fungus Sclerotinia sclerotiorum reveals insights into the genome architecture of broad host range pathogens.</title>
        <authorList>
            <person name="Derbyshire M."/>
            <person name="Denton-Giles M."/>
            <person name="Hegedus D."/>
            <person name="Seifbarghy S."/>
            <person name="Rollins J."/>
            <person name="van Kan J."/>
            <person name="Seidl M.F."/>
            <person name="Faino L."/>
            <person name="Mbengue M."/>
            <person name="Navaud O."/>
            <person name="Raffaele S."/>
            <person name="Hammond-Kosack K."/>
            <person name="Heard S."/>
            <person name="Oliver R."/>
        </authorList>
    </citation>
    <scope>NUCLEOTIDE SEQUENCE [LARGE SCALE GENOMIC DNA]</scope>
    <source>
        <strain evidence="3">ATCC 18683 / 1980 / Ss-1</strain>
    </source>
</reference>
<feature type="compositionally biased region" description="Polar residues" evidence="1">
    <location>
        <begin position="39"/>
        <end position="52"/>
    </location>
</feature>
<dbReference type="VEuPathDB" id="FungiDB:sscle_16g107490"/>
<evidence type="ECO:0000313" key="2">
    <source>
        <dbReference type="EMBL" id="APA15979.1"/>
    </source>
</evidence>
<accession>A0A1D9QM82</accession>
<feature type="compositionally biased region" description="Basic residues" evidence="1">
    <location>
        <begin position="24"/>
        <end position="35"/>
    </location>
</feature>